<dbReference type="SUPFAM" id="SSF55718">
    <property type="entry name" value="SCP-like"/>
    <property type="match status" value="1"/>
</dbReference>
<accession>A0A212RKS3</accession>
<evidence type="ECO:0000313" key="3">
    <source>
        <dbReference type="Proteomes" id="UP000197025"/>
    </source>
</evidence>
<gene>
    <name evidence="2" type="ORF">SAMN02746019_00016790</name>
</gene>
<feature type="domain" description="SCP2" evidence="1">
    <location>
        <begin position="16"/>
        <end position="117"/>
    </location>
</feature>
<sequence>MGIPFPSDAWIKALMEEVNRSPGYAEAAKNWEGDFYFVVEPEGPLTKPVVLYMDLWHGRCREAFEVTDESTRNPAYRMSAPYSVWKQVIQGKLDPIQALVTGRIKLKGNMVNIMRNVRAAKELVLCCTRVPTDFIA</sequence>
<evidence type="ECO:0000313" key="2">
    <source>
        <dbReference type="EMBL" id="SNB72924.1"/>
    </source>
</evidence>
<dbReference type="Proteomes" id="UP000197025">
    <property type="component" value="Unassembled WGS sequence"/>
</dbReference>
<protein>
    <submittedName>
        <fullName evidence="2">Putative sterol carrier protein</fullName>
    </submittedName>
</protein>
<dbReference type="InterPro" id="IPR036527">
    <property type="entry name" value="SCP2_sterol-bd_dom_sf"/>
</dbReference>
<name>A0A212RKS3_9CHLR</name>
<dbReference type="OrthoDB" id="5189100at2"/>
<organism evidence="2 3">
    <name type="scientific">Thermoflexus hugenholtzii JAD2</name>
    <dbReference type="NCBI Taxonomy" id="877466"/>
    <lineage>
        <taxon>Bacteria</taxon>
        <taxon>Bacillati</taxon>
        <taxon>Chloroflexota</taxon>
        <taxon>Thermoflexia</taxon>
        <taxon>Thermoflexales</taxon>
        <taxon>Thermoflexaceae</taxon>
        <taxon>Thermoflexus</taxon>
    </lineage>
</organism>
<dbReference type="InParanoid" id="A0A212RKS3"/>
<dbReference type="InterPro" id="IPR003033">
    <property type="entry name" value="SCP2_sterol-bd_dom"/>
</dbReference>
<evidence type="ECO:0000259" key="1">
    <source>
        <dbReference type="Pfam" id="PF02036"/>
    </source>
</evidence>
<reference evidence="3" key="1">
    <citation type="submission" date="2017-06" db="EMBL/GenBank/DDBJ databases">
        <authorList>
            <person name="Varghese N."/>
            <person name="Submissions S."/>
        </authorList>
    </citation>
    <scope>NUCLEOTIDE SEQUENCE [LARGE SCALE GENOMIC DNA]</scope>
    <source>
        <strain evidence="3">JAD2</strain>
    </source>
</reference>
<proteinExistence type="predicted"/>
<dbReference type="AlphaFoldDB" id="A0A212RKS3"/>
<keyword evidence="3" id="KW-1185">Reference proteome</keyword>
<dbReference type="Pfam" id="PF02036">
    <property type="entry name" value="SCP2"/>
    <property type="match status" value="1"/>
</dbReference>
<dbReference type="Gene3D" id="3.30.1050.10">
    <property type="entry name" value="SCP2 sterol-binding domain"/>
    <property type="match status" value="1"/>
</dbReference>
<dbReference type="EMBL" id="FYEK01000066">
    <property type="protein sequence ID" value="SNB72924.1"/>
    <property type="molecule type" value="Genomic_DNA"/>
</dbReference>
<dbReference type="RefSeq" id="WP_088572118.1">
    <property type="nucleotide sequence ID" value="NZ_FYEK01000066.1"/>
</dbReference>